<dbReference type="Proteomes" id="UP000001307">
    <property type="component" value="Unassembled WGS sequence"/>
</dbReference>
<evidence type="ECO:0000313" key="5">
    <source>
        <dbReference type="EMBL" id="CBY24790.1"/>
    </source>
</evidence>
<feature type="repeat" description="ANK" evidence="3">
    <location>
        <begin position="76"/>
        <end position="108"/>
    </location>
</feature>
<evidence type="ECO:0000256" key="1">
    <source>
        <dbReference type="ARBA" id="ARBA00022737"/>
    </source>
</evidence>
<evidence type="ECO:0000313" key="6">
    <source>
        <dbReference type="Proteomes" id="UP000001307"/>
    </source>
</evidence>
<keyword evidence="6" id="KW-1185">Reference proteome</keyword>
<organism evidence="5">
    <name type="scientific">Oikopleura dioica</name>
    <name type="common">Tunicate</name>
    <dbReference type="NCBI Taxonomy" id="34765"/>
    <lineage>
        <taxon>Eukaryota</taxon>
        <taxon>Metazoa</taxon>
        <taxon>Chordata</taxon>
        <taxon>Tunicata</taxon>
        <taxon>Appendicularia</taxon>
        <taxon>Copelata</taxon>
        <taxon>Oikopleuridae</taxon>
        <taxon>Oikopleura</taxon>
    </lineage>
</organism>
<dbReference type="InterPro" id="IPR036770">
    <property type="entry name" value="Ankyrin_rpt-contain_sf"/>
</dbReference>
<dbReference type="SMART" id="SM00248">
    <property type="entry name" value="ANK"/>
    <property type="match status" value="3"/>
</dbReference>
<dbReference type="InParanoid" id="E4XK14"/>
<dbReference type="PROSITE" id="PS50088">
    <property type="entry name" value="ANK_REPEAT"/>
    <property type="match status" value="2"/>
</dbReference>
<keyword evidence="1" id="KW-0677">Repeat</keyword>
<feature type="region of interest" description="Disordered" evidence="4">
    <location>
        <begin position="159"/>
        <end position="182"/>
    </location>
</feature>
<proteinExistence type="predicted"/>
<name>E4XK14_OIKDI</name>
<dbReference type="AlphaFoldDB" id="E4XK14"/>
<evidence type="ECO:0000256" key="4">
    <source>
        <dbReference type="SAM" id="MobiDB-lite"/>
    </source>
</evidence>
<dbReference type="Gene3D" id="1.25.40.20">
    <property type="entry name" value="Ankyrin repeat-containing domain"/>
    <property type="match status" value="1"/>
</dbReference>
<dbReference type="PROSITE" id="PS50297">
    <property type="entry name" value="ANK_REP_REGION"/>
    <property type="match status" value="1"/>
</dbReference>
<dbReference type="EMBL" id="FN653063">
    <property type="protein sequence ID" value="CBY24790.1"/>
    <property type="molecule type" value="Genomic_DNA"/>
</dbReference>
<evidence type="ECO:0000256" key="2">
    <source>
        <dbReference type="ARBA" id="ARBA00023043"/>
    </source>
</evidence>
<sequence>MNSSKHRSDNEELRRAAANGLVETVEKLLELKAGAKADLANDRGWSPLFHGVSGNHVDISEILIAAGADLHRRSHTGDTVLHICAKRGLVEMLMRLVQAGADSKIRNNLGQLPEEIVPTTVEREIASWNNEIGNATFTDSIEYHAPRYVHTGRHWSVDSNGLQSNGSSIESQNSGRTSPSTSIISLNEKTRIPAYRFADDYKDNYSQSKMEEEKAKGAVVVANKKDLTQISQIYLKHQNKPSPRLERLLNQWRKHEDLKIRLRNLINEEIEGELLKIHVEHF</sequence>
<dbReference type="Pfam" id="PF12796">
    <property type="entry name" value="Ank_2"/>
    <property type="match status" value="1"/>
</dbReference>
<dbReference type="PANTHER" id="PTHR24171">
    <property type="entry name" value="ANKYRIN REPEAT DOMAIN-CONTAINING PROTEIN 39-RELATED"/>
    <property type="match status" value="1"/>
</dbReference>
<dbReference type="OrthoDB" id="194358at2759"/>
<dbReference type="InterPro" id="IPR002110">
    <property type="entry name" value="Ankyrin_rpt"/>
</dbReference>
<keyword evidence="2 3" id="KW-0040">ANK repeat</keyword>
<protein>
    <submittedName>
        <fullName evidence="5">Uncharacterized protein</fullName>
    </submittedName>
</protein>
<accession>E4XK14</accession>
<gene>
    <name evidence="5" type="ORF">GSOID_T00012963001</name>
</gene>
<dbReference type="SUPFAM" id="SSF48403">
    <property type="entry name" value="Ankyrin repeat"/>
    <property type="match status" value="1"/>
</dbReference>
<feature type="repeat" description="ANK" evidence="3">
    <location>
        <begin position="43"/>
        <end position="75"/>
    </location>
</feature>
<reference evidence="5" key="1">
    <citation type="journal article" date="2010" name="Science">
        <title>Plasticity of animal genome architecture unmasked by rapid evolution of a pelagic tunicate.</title>
        <authorList>
            <person name="Denoeud F."/>
            <person name="Henriet S."/>
            <person name="Mungpakdee S."/>
            <person name="Aury J.M."/>
            <person name="Da Silva C."/>
            <person name="Brinkmann H."/>
            <person name="Mikhaleva J."/>
            <person name="Olsen L.C."/>
            <person name="Jubin C."/>
            <person name="Canestro C."/>
            <person name="Bouquet J.M."/>
            <person name="Danks G."/>
            <person name="Poulain J."/>
            <person name="Campsteijn C."/>
            <person name="Adamski M."/>
            <person name="Cross I."/>
            <person name="Yadetie F."/>
            <person name="Muffato M."/>
            <person name="Louis A."/>
            <person name="Butcher S."/>
            <person name="Tsagkogeorga G."/>
            <person name="Konrad A."/>
            <person name="Singh S."/>
            <person name="Jensen M.F."/>
            <person name="Cong E.H."/>
            <person name="Eikeseth-Otteraa H."/>
            <person name="Noel B."/>
            <person name="Anthouard V."/>
            <person name="Porcel B.M."/>
            <person name="Kachouri-Lafond R."/>
            <person name="Nishino A."/>
            <person name="Ugolini M."/>
            <person name="Chourrout P."/>
            <person name="Nishida H."/>
            <person name="Aasland R."/>
            <person name="Huzurbazar S."/>
            <person name="Westhof E."/>
            <person name="Delsuc F."/>
            <person name="Lehrach H."/>
            <person name="Reinhardt R."/>
            <person name="Weissenbach J."/>
            <person name="Roy S.W."/>
            <person name="Artiguenave F."/>
            <person name="Postlethwait J.H."/>
            <person name="Manak J.R."/>
            <person name="Thompson E.M."/>
            <person name="Jaillon O."/>
            <person name="Du Pasquier L."/>
            <person name="Boudinot P."/>
            <person name="Liberles D.A."/>
            <person name="Volff J.N."/>
            <person name="Philippe H."/>
            <person name="Lenhard B."/>
            <person name="Roest Crollius H."/>
            <person name="Wincker P."/>
            <person name="Chourrout D."/>
        </authorList>
    </citation>
    <scope>NUCLEOTIDE SEQUENCE [LARGE SCALE GENOMIC DNA]</scope>
</reference>
<evidence type="ECO:0000256" key="3">
    <source>
        <dbReference type="PROSITE-ProRule" id="PRU00023"/>
    </source>
</evidence>